<keyword evidence="4 9" id="KW-1133">Transmembrane helix</keyword>
<evidence type="ECO:0000256" key="9">
    <source>
        <dbReference type="SAM" id="Phobius"/>
    </source>
</evidence>
<dbReference type="InterPro" id="IPR001807">
    <property type="entry name" value="ClC"/>
</dbReference>
<keyword evidence="11" id="KW-1185">Reference proteome</keyword>
<evidence type="ECO:0000256" key="7">
    <source>
        <dbReference type="ARBA" id="ARBA00023214"/>
    </source>
</evidence>
<feature type="transmembrane region" description="Helical" evidence="9">
    <location>
        <begin position="306"/>
        <end position="328"/>
    </location>
</feature>
<feature type="transmembrane region" description="Helical" evidence="9">
    <location>
        <begin position="334"/>
        <end position="356"/>
    </location>
</feature>
<dbReference type="Pfam" id="PF00654">
    <property type="entry name" value="Voltage_CLC"/>
    <property type="match status" value="1"/>
</dbReference>
<keyword evidence="3 9" id="KW-0812">Transmembrane</keyword>
<dbReference type="AlphaFoldDB" id="A0A4R3LSF8"/>
<gene>
    <name evidence="10" type="ORF">EDC64_110176</name>
</gene>
<dbReference type="Proteomes" id="UP000294664">
    <property type="component" value="Unassembled WGS sequence"/>
</dbReference>
<dbReference type="SUPFAM" id="SSF81340">
    <property type="entry name" value="Clc chloride channel"/>
    <property type="match status" value="1"/>
</dbReference>
<evidence type="ECO:0000256" key="1">
    <source>
        <dbReference type="ARBA" id="ARBA00004141"/>
    </source>
</evidence>
<protein>
    <submittedName>
        <fullName evidence="10">CIC family chloride channel protein</fullName>
    </submittedName>
</protein>
<keyword evidence="5" id="KW-0406">Ion transport</keyword>
<sequence>MGPSGETEDSRLGDAAYYAVAIAAGGVVGAIGTIFHLAVDRIGTWPSVLSGGFGERGLLLMVVMALIAAAMVMVSVLIVRTYAPEAAGSGVQEIEGALEGLRPVRWKRILPVKFFAGLLALGSGLVAGREGPTIHMGASVCQAASEWLRLSTRDTRGLLAAGAAAGLAAAFNAPLAAILFVIEETRRQFPYGLRTYTAVILASVTSAIVTEGIAGVGPDMQIDVPDMPLLFLPAFVGLGVILGGVGVLFNAVLIQALDLARTIGLRWSFYIVPAAVGLTIGVLLIVRPEATMGGEALAVTLAGERLPLLVIAGIVVIRFVMTMASYSTGVPGGIFAPILALATAIGVLYGTSLGAVMTLPEGALAALAVAAMGGLFSATVRAPLVGMVLVAELTGAYSVLVPVILTCVFANVVAEALGGKPIYEVLLDRTLRLAGQTPPPPAALAADGSEPIGGWDQRERKG</sequence>
<dbReference type="PANTHER" id="PTHR45711:SF6">
    <property type="entry name" value="CHLORIDE CHANNEL PROTEIN"/>
    <property type="match status" value="1"/>
</dbReference>
<evidence type="ECO:0000256" key="5">
    <source>
        <dbReference type="ARBA" id="ARBA00023065"/>
    </source>
</evidence>
<name>A0A4R3LSF8_9HYPH</name>
<dbReference type="InterPro" id="IPR014743">
    <property type="entry name" value="Cl-channel_core"/>
</dbReference>
<evidence type="ECO:0000256" key="3">
    <source>
        <dbReference type="ARBA" id="ARBA00022692"/>
    </source>
</evidence>
<evidence type="ECO:0000313" key="10">
    <source>
        <dbReference type="EMBL" id="TCT03311.1"/>
    </source>
</evidence>
<keyword evidence="2" id="KW-0813">Transport</keyword>
<dbReference type="RefSeq" id="WP_245504734.1">
    <property type="nucleotide sequence ID" value="NZ_SMAI01000010.1"/>
</dbReference>
<evidence type="ECO:0000256" key="4">
    <source>
        <dbReference type="ARBA" id="ARBA00022989"/>
    </source>
</evidence>
<comment type="caution">
    <text evidence="10">The sequence shown here is derived from an EMBL/GenBank/DDBJ whole genome shotgun (WGS) entry which is preliminary data.</text>
</comment>
<feature type="transmembrane region" description="Helical" evidence="9">
    <location>
        <begin position="396"/>
        <end position="414"/>
    </location>
</feature>
<dbReference type="GO" id="GO:0005886">
    <property type="term" value="C:plasma membrane"/>
    <property type="evidence" value="ECO:0007669"/>
    <property type="project" value="TreeGrafter"/>
</dbReference>
<feature type="region of interest" description="Disordered" evidence="8">
    <location>
        <begin position="438"/>
        <end position="462"/>
    </location>
</feature>
<accession>A0A4R3LSF8</accession>
<keyword evidence="7" id="KW-0868">Chloride</keyword>
<feature type="transmembrane region" description="Helical" evidence="9">
    <location>
        <begin position="229"/>
        <end position="255"/>
    </location>
</feature>
<evidence type="ECO:0000256" key="6">
    <source>
        <dbReference type="ARBA" id="ARBA00023136"/>
    </source>
</evidence>
<dbReference type="GO" id="GO:0005247">
    <property type="term" value="F:voltage-gated chloride channel activity"/>
    <property type="evidence" value="ECO:0007669"/>
    <property type="project" value="TreeGrafter"/>
</dbReference>
<feature type="transmembrane region" description="Helical" evidence="9">
    <location>
        <begin position="15"/>
        <end position="37"/>
    </location>
</feature>
<feature type="transmembrane region" description="Helical" evidence="9">
    <location>
        <begin position="363"/>
        <end position="384"/>
    </location>
</feature>
<keyword evidence="6 9" id="KW-0472">Membrane</keyword>
<evidence type="ECO:0000313" key="11">
    <source>
        <dbReference type="Proteomes" id="UP000294664"/>
    </source>
</evidence>
<dbReference type="CDD" id="cd01031">
    <property type="entry name" value="EriC"/>
    <property type="match status" value="1"/>
</dbReference>
<dbReference type="PRINTS" id="PR00762">
    <property type="entry name" value="CLCHANNEL"/>
</dbReference>
<feature type="transmembrane region" description="Helical" evidence="9">
    <location>
        <begin position="194"/>
        <end position="217"/>
    </location>
</feature>
<dbReference type="NCBIfam" id="NF003640">
    <property type="entry name" value="PRK05277.1"/>
    <property type="match status" value="1"/>
</dbReference>
<feature type="transmembrane region" description="Helical" evidence="9">
    <location>
        <begin position="267"/>
        <end position="286"/>
    </location>
</feature>
<reference evidence="10 11" key="1">
    <citation type="submission" date="2019-03" db="EMBL/GenBank/DDBJ databases">
        <title>Genomic Encyclopedia of Type Strains, Phase IV (KMG-IV): sequencing the most valuable type-strain genomes for metagenomic binning, comparative biology and taxonomic classification.</title>
        <authorList>
            <person name="Goeker M."/>
        </authorList>
    </citation>
    <scope>NUCLEOTIDE SEQUENCE [LARGE SCALE GENOMIC DNA]</scope>
    <source>
        <strain evidence="10 11">DSM 9035</strain>
    </source>
</reference>
<proteinExistence type="predicted"/>
<dbReference type="Gene3D" id="1.10.3080.10">
    <property type="entry name" value="Clc chloride channel"/>
    <property type="match status" value="1"/>
</dbReference>
<comment type="subcellular location">
    <subcellularLocation>
        <location evidence="1">Membrane</location>
        <topology evidence="1">Multi-pass membrane protein</topology>
    </subcellularLocation>
</comment>
<evidence type="ECO:0000256" key="8">
    <source>
        <dbReference type="SAM" id="MobiDB-lite"/>
    </source>
</evidence>
<feature type="transmembrane region" description="Helical" evidence="9">
    <location>
        <begin position="158"/>
        <end position="182"/>
    </location>
</feature>
<dbReference type="PANTHER" id="PTHR45711">
    <property type="entry name" value="CHLORIDE CHANNEL PROTEIN"/>
    <property type="match status" value="1"/>
</dbReference>
<feature type="transmembrane region" description="Helical" evidence="9">
    <location>
        <begin position="58"/>
        <end position="79"/>
    </location>
</feature>
<organism evidence="10 11">
    <name type="scientific">Aquabacter spiritensis</name>
    <dbReference type="NCBI Taxonomy" id="933073"/>
    <lineage>
        <taxon>Bacteria</taxon>
        <taxon>Pseudomonadati</taxon>
        <taxon>Pseudomonadota</taxon>
        <taxon>Alphaproteobacteria</taxon>
        <taxon>Hyphomicrobiales</taxon>
        <taxon>Xanthobacteraceae</taxon>
        <taxon>Aquabacter</taxon>
    </lineage>
</organism>
<dbReference type="EMBL" id="SMAI01000010">
    <property type="protein sequence ID" value="TCT03311.1"/>
    <property type="molecule type" value="Genomic_DNA"/>
</dbReference>
<evidence type="ECO:0000256" key="2">
    <source>
        <dbReference type="ARBA" id="ARBA00022448"/>
    </source>
</evidence>